<feature type="active site" description="For nuclease activity" evidence="15">
    <location>
        <position position="987"/>
    </location>
</feature>
<comment type="subunit">
    <text evidence="15">Heterotrimer of RecB, RecC and RecD. All subunits contribute to DNA-binding. Interacts with RecA.</text>
</comment>
<keyword evidence="9 15" id="KW-0460">Magnesium</keyword>
<feature type="region of interest" description="Nuclease activity, interacts with RecD and RecA" evidence="15">
    <location>
        <begin position="775"/>
        <end position="1092"/>
    </location>
</feature>
<evidence type="ECO:0000256" key="15">
    <source>
        <dbReference type="HAMAP-Rule" id="MF_01485"/>
    </source>
</evidence>
<dbReference type="RefSeq" id="WP_083050876.1">
    <property type="nucleotide sequence ID" value="NZ_AP022575.1"/>
</dbReference>
<keyword evidence="6 15" id="KW-0347">Helicase</keyword>
<dbReference type="InterPro" id="IPR027417">
    <property type="entry name" value="P-loop_NTPase"/>
</dbReference>
<keyword evidence="10 15" id="KW-0238">DNA-binding</keyword>
<dbReference type="InterPro" id="IPR000212">
    <property type="entry name" value="DNA_helicase_UvrD/REP"/>
</dbReference>
<comment type="similarity">
    <text evidence="15">Belongs to the helicase family. UvrD subfamily.</text>
</comment>
<dbReference type="GO" id="GO:0000287">
    <property type="term" value="F:magnesium ion binding"/>
    <property type="evidence" value="ECO:0007669"/>
    <property type="project" value="UniProtKB-UniRule"/>
</dbReference>
<dbReference type="InterPro" id="IPR011335">
    <property type="entry name" value="Restrct_endonuc-II-like"/>
</dbReference>
<evidence type="ECO:0000256" key="2">
    <source>
        <dbReference type="ARBA" id="ARBA00022723"/>
    </source>
</evidence>
<evidence type="ECO:0000256" key="11">
    <source>
        <dbReference type="ARBA" id="ARBA00023204"/>
    </source>
</evidence>
<dbReference type="Pfam" id="PF13361">
    <property type="entry name" value="UvrD_C"/>
    <property type="match status" value="1"/>
</dbReference>
<dbReference type="GO" id="GO:0009338">
    <property type="term" value="C:exodeoxyribonuclease V complex"/>
    <property type="evidence" value="ECO:0007669"/>
    <property type="project" value="TreeGrafter"/>
</dbReference>
<feature type="region of interest" description="DNA-binding and helicase activity, interacts with RecC" evidence="15">
    <location>
        <begin position="1"/>
        <end position="749"/>
    </location>
</feature>
<comment type="domain">
    <text evidence="15">The N-terminal DNA-binding domain is a ssDNA-dependent ATPase and has ATP-dependent 3'-5' helicase function. This domain interacts with RecC.</text>
</comment>
<dbReference type="Gene3D" id="3.40.50.300">
    <property type="entry name" value="P-loop containing nucleotide triphosphate hydrolases"/>
    <property type="match status" value="2"/>
</dbReference>
<feature type="binding site" evidence="15">
    <location>
        <position position="973"/>
    </location>
    <ligand>
        <name>Mg(2+)</name>
        <dbReference type="ChEBI" id="CHEBI:18420"/>
    </ligand>
</feature>
<dbReference type="HAMAP" id="MF_01485">
    <property type="entry name" value="RecB"/>
    <property type="match status" value="1"/>
</dbReference>
<name>A0A7I7MSY1_9MYCO</name>
<evidence type="ECO:0000256" key="14">
    <source>
        <dbReference type="ARBA" id="ARBA00048988"/>
    </source>
</evidence>
<gene>
    <name evidence="15 16" type="primary">recB</name>
    <name evidence="16" type="ORF">MSHI_28130</name>
</gene>
<dbReference type="EC" id="5.6.2.4" evidence="15"/>
<keyword evidence="7 15" id="KW-0269">Exonuclease</keyword>
<comment type="catalytic activity">
    <reaction evidence="15">
        <text>Exonucleolytic cleavage (in the presence of ATP) in either 5'- to 3'- or 3'- to 5'-direction to yield 5'-phosphooligonucleotides.</text>
        <dbReference type="EC" id="3.1.11.5"/>
    </reaction>
</comment>
<keyword evidence="1 15" id="KW-0540">Nuclease</keyword>
<dbReference type="InterPro" id="IPR011604">
    <property type="entry name" value="PDDEXK-like_dom_sf"/>
</dbReference>
<keyword evidence="12 15" id="KW-0413">Isomerase</keyword>
<dbReference type="SUPFAM" id="SSF52540">
    <property type="entry name" value="P-loop containing nucleoside triphosphate hydrolases"/>
    <property type="match status" value="1"/>
</dbReference>
<dbReference type="EMBL" id="AP022575">
    <property type="protein sequence ID" value="BBX74907.1"/>
    <property type="molecule type" value="Genomic_DNA"/>
</dbReference>
<dbReference type="GO" id="GO:0000724">
    <property type="term" value="P:double-strand break repair via homologous recombination"/>
    <property type="evidence" value="ECO:0007669"/>
    <property type="project" value="UniProtKB-UniRule"/>
</dbReference>
<protein>
    <recommendedName>
        <fullName evidence="15">RecBCD enzyme subunit RecB</fullName>
        <ecNumber evidence="15">3.1.11.5</ecNumber>
        <ecNumber evidence="15">5.6.2.4</ecNumber>
    </recommendedName>
    <alternativeName>
        <fullName evidence="15">DNA 3'-5' helicase subunit RecB</fullName>
    </alternativeName>
    <alternativeName>
        <fullName evidence="15">Exonuclease V subunit RecB</fullName>
        <shortName evidence="15">ExoV subunit RecB</shortName>
    </alternativeName>
    <alternativeName>
        <fullName evidence="15">Helicase/nuclease RecBCD subunit RecB</fullName>
    </alternativeName>
</protein>
<dbReference type="InterPro" id="IPR004586">
    <property type="entry name" value="RecB"/>
</dbReference>
<proteinExistence type="inferred from homology"/>
<dbReference type="GO" id="GO:0043138">
    <property type="term" value="F:3'-5' DNA helicase activity"/>
    <property type="evidence" value="ECO:0007669"/>
    <property type="project" value="UniProtKB-UniRule"/>
</dbReference>
<keyword evidence="17" id="KW-1185">Reference proteome</keyword>
<keyword evidence="3 15" id="KW-0547">Nucleotide-binding</keyword>
<dbReference type="PANTHER" id="PTHR11070">
    <property type="entry name" value="UVRD / RECB / PCRA DNA HELICASE FAMILY MEMBER"/>
    <property type="match status" value="1"/>
</dbReference>
<dbReference type="Gene3D" id="1.10.486.10">
    <property type="entry name" value="PCRA, domain 4"/>
    <property type="match status" value="1"/>
</dbReference>
<dbReference type="Pfam" id="PF00580">
    <property type="entry name" value="UvrD-helicase"/>
    <property type="match status" value="1"/>
</dbReference>
<dbReference type="CDD" id="cd22352">
    <property type="entry name" value="RecB_C-like"/>
    <property type="match status" value="1"/>
</dbReference>
<dbReference type="GO" id="GO:0005829">
    <property type="term" value="C:cytosol"/>
    <property type="evidence" value="ECO:0007669"/>
    <property type="project" value="TreeGrafter"/>
</dbReference>
<dbReference type="PROSITE" id="PS51198">
    <property type="entry name" value="UVRD_HELICASE_ATP_BIND"/>
    <property type="match status" value="1"/>
</dbReference>
<evidence type="ECO:0000256" key="3">
    <source>
        <dbReference type="ARBA" id="ARBA00022741"/>
    </source>
</evidence>
<evidence type="ECO:0000256" key="1">
    <source>
        <dbReference type="ARBA" id="ARBA00022722"/>
    </source>
</evidence>
<comment type="catalytic activity">
    <reaction evidence="14 15">
        <text>ATP + H2O = ADP + phosphate + H(+)</text>
        <dbReference type="Rhea" id="RHEA:13065"/>
        <dbReference type="ChEBI" id="CHEBI:15377"/>
        <dbReference type="ChEBI" id="CHEBI:15378"/>
        <dbReference type="ChEBI" id="CHEBI:30616"/>
        <dbReference type="ChEBI" id="CHEBI:43474"/>
        <dbReference type="ChEBI" id="CHEBI:456216"/>
        <dbReference type="EC" id="5.6.2.4"/>
    </reaction>
</comment>
<evidence type="ECO:0000256" key="5">
    <source>
        <dbReference type="ARBA" id="ARBA00022801"/>
    </source>
</evidence>
<evidence type="ECO:0000256" key="4">
    <source>
        <dbReference type="ARBA" id="ARBA00022763"/>
    </source>
</evidence>
<comment type="domain">
    <text evidence="15">The C-terminal domain has nuclease activity and interacts with RecD. It interacts with RecA, facilitating its loading onto ssDNA.</text>
</comment>
<feature type="binding site" evidence="15">
    <location>
        <position position="987"/>
    </location>
    <ligand>
        <name>Mg(2+)</name>
        <dbReference type="ChEBI" id="CHEBI:18420"/>
    </ligand>
</feature>
<evidence type="ECO:0000313" key="17">
    <source>
        <dbReference type="Proteomes" id="UP000467236"/>
    </source>
</evidence>
<evidence type="ECO:0000256" key="6">
    <source>
        <dbReference type="ARBA" id="ARBA00022806"/>
    </source>
</evidence>
<organism evidence="16 17">
    <name type="scientific">Mycobacterium shinjukuense</name>
    <dbReference type="NCBI Taxonomy" id="398694"/>
    <lineage>
        <taxon>Bacteria</taxon>
        <taxon>Bacillati</taxon>
        <taxon>Actinomycetota</taxon>
        <taxon>Actinomycetes</taxon>
        <taxon>Mycobacteriales</taxon>
        <taxon>Mycobacteriaceae</taxon>
        <taxon>Mycobacterium</taxon>
    </lineage>
</organism>
<dbReference type="GO" id="GO:0005524">
    <property type="term" value="F:ATP binding"/>
    <property type="evidence" value="ECO:0007669"/>
    <property type="project" value="UniProtKB-UniRule"/>
</dbReference>
<dbReference type="InterPro" id="IPR014017">
    <property type="entry name" value="DNA_helicase_UvrD-like_C"/>
</dbReference>
<evidence type="ECO:0000256" key="13">
    <source>
        <dbReference type="ARBA" id="ARBA00034617"/>
    </source>
</evidence>
<evidence type="ECO:0000256" key="9">
    <source>
        <dbReference type="ARBA" id="ARBA00022842"/>
    </source>
</evidence>
<feature type="binding site" evidence="15">
    <location>
        <position position="842"/>
    </location>
    <ligand>
        <name>Mg(2+)</name>
        <dbReference type="ChEBI" id="CHEBI:18420"/>
    </ligand>
</feature>
<dbReference type="GO" id="GO:0008854">
    <property type="term" value="F:exodeoxyribonuclease V activity"/>
    <property type="evidence" value="ECO:0007669"/>
    <property type="project" value="UniProtKB-EC"/>
</dbReference>
<dbReference type="PROSITE" id="PS51217">
    <property type="entry name" value="UVRD_HELICASE_CTER"/>
    <property type="match status" value="1"/>
</dbReference>
<dbReference type="GO" id="GO:0003677">
    <property type="term" value="F:DNA binding"/>
    <property type="evidence" value="ECO:0007669"/>
    <property type="project" value="UniProtKB-UniRule"/>
</dbReference>
<dbReference type="AlphaFoldDB" id="A0A7I7MSY1"/>
<keyword evidence="5 15" id="KW-0378">Hydrolase</keyword>
<sequence>MRRFDLLGPLPSQGSTTVLEASAGTGKTFALAGLATRYLAETATTLEEMLLITFNRAASRELRERVREQILEALRALEGRLRPGSDLVEQLLRGSDDERALRRSRLRDALANFDAATIATTHEFCGSVLKSLGVAGDNAADVELKESLVDLVTEIVDDRYLANFGQQTTDPELTYSQALNLALAVQDDPCAQLRPHDPEPDSPAAVRLRFAAEVLDELERRKGRLRVLGFNDLLTRLAKALEAEDSAARDRLRGRWRIVLVDEFQDTDPVQWRVLERAFRRHSTLILIGDPKQAIYGFRGGDIHTYLKAAGTADARYTLGVNWRSDRVLVESLQTVLRGATLGHAGIVVHAVDAHRDGHRLAGAPHPAPFRLRVVKRHTLGYGGTANVPIGLLRQHIPEDLAADIAELLASGATFDGRPLAAGDIAVIVEHHKDARACRNALASAGIPAVYTGDTDVFASRAAADWLCLLEAFDAPQRTGLVRAAACTMFFGETAETLAAEGDELTDRVAGTLREWADHARQRGVAAVFEAAQVAGMGRRVLGQRGGERDMTDLAHIAQLLHQTAHRERLGLPGLRDWLRRQAAARAGPTEHNRRLDSDAAAVQIMTVFVAKGLQFPIVYLPFAFNRNVRTDDILLYHEDDDTRCLYIGGKTGPGRKAVEQRNRVEAARDNIRLTYVALTRARSQVVAWWAPTFDEVNGGLSRLLRGRAPGESQVPDACTPRVSDEQAWAVFQRWQAAGGPSVEESVIAGPAVLETPSPVTGLQVRHFHRRIDTRWRRTSYSALVRGSEMAGSTAGVTSEPEAGARDDEVETAVVAPPGCGADLVSPLAAMPSGASFGSLVHAVLETADPAAPDLAAELHEQVRRHAPWWGVDVDAAGLAAALVPLHDTPLGPLAAGLTLRQIGVRDRLRELDFEIPLAGGDLCGTELSVADVGELLASQLPANDPLAPYADRLRSAGLGDQPLRGYLAGSIDVLLRLPDRRYLVADYKTNHLGDTAADYGYARLVEAMLHSDYPLQALLYAVVLHRFLRWRQRDYEPTRQLGGVLYLFVRGMCGAGTPVAGGHPSGVFGWNPPPALVVAVSDLLDQGRRAA</sequence>
<keyword evidence="4 15" id="KW-0227">DNA damage</keyword>
<dbReference type="Gene3D" id="3.90.320.10">
    <property type="match status" value="1"/>
</dbReference>
<dbReference type="Pfam" id="PF12705">
    <property type="entry name" value="PDDEXK_1"/>
    <property type="match status" value="1"/>
</dbReference>
<dbReference type="PANTHER" id="PTHR11070:SF23">
    <property type="entry name" value="RECBCD ENZYME SUBUNIT RECB"/>
    <property type="match status" value="1"/>
</dbReference>
<keyword evidence="11 15" id="KW-0234">DNA repair</keyword>
<evidence type="ECO:0000256" key="12">
    <source>
        <dbReference type="ARBA" id="ARBA00023235"/>
    </source>
</evidence>
<keyword evidence="8 15" id="KW-0067">ATP-binding</keyword>
<dbReference type="NCBIfam" id="TIGR00609">
    <property type="entry name" value="recB"/>
    <property type="match status" value="1"/>
</dbReference>
<evidence type="ECO:0000313" key="16">
    <source>
        <dbReference type="EMBL" id="BBX74907.1"/>
    </source>
</evidence>
<dbReference type="EC" id="3.1.11.5" evidence="15"/>
<keyword evidence="2 15" id="KW-0479">Metal-binding</keyword>
<evidence type="ECO:0000256" key="10">
    <source>
        <dbReference type="ARBA" id="ARBA00023125"/>
    </source>
</evidence>
<comment type="function">
    <text evidence="15">A helicase/nuclease that prepares dsDNA breaks (DSB) for recombinational DNA repair. Binds to DSBs and unwinds DNA via a highly rapid and processive ATP-dependent bidirectional helicase activity. Unwinds dsDNA until it encounters a Chi (crossover hotspot instigator) sequence from the 3' direction. Cuts ssDNA a few nucleotides 3' to the Chi site. The properties and activities of the enzyme are changed at Chi. The Chi-altered holoenzyme produces a long 3'-ssDNA overhang and facilitates RecA-binding to the ssDNA for homologous DNA recombination and repair. Holoenzyme degrades any linearized DNA that is unable to undergo homologous recombination. In the holoenzyme this subunit contributes ATPase, 3'-5' helicase, exonuclease activity and loads RecA onto ssDNA.</text>
</comment>
<accession>A0A7I7MSY1</accession>
<comment type="miscellaneous">
    <text evidence="15">In the RecBCD complex, RecB has a slow 3'-5' helicase, an exonuclease activity and loads RecA onto ssDNA, RecD has a fast 5'-3' helicase activity, while RecC stimulates the ATPase and processivity of the RecB helicase and contributes to recognition of the Chi site.</text>
</comment>
<dbReference type="SUPFAM" id="SSF52980">
    <property type="entry name" value="Restriction endonuclease-like"/>
    <property type="match status" value="1"/>
</dbReference>
<dbReference type="Proteomes" id="UP000467236">
    <property type="component" value="Chromosome"/>
</dbReference>
<dbReference type="InterPro" id="IPR038726">
    <property type="entry name" value="PDDEXK_AddAB-type"/>
</dbReference>
<evidence type="ECO:0000256" key="7">
    <source>
        <dbReference type="ARBA" id="ARBA00022839"/>
    </source>
</evidence>
<evidence type="ECO:0000256" key="8">
    <source>
        <dbReference type="ARBA" id="ARBA00022840"/>
    </source>
</evidence>
<dbReference type="OrthoDB" id="9810135at2"/>
<dbReference type="KEGG" id="mshj:MSHI_28130"/>
<comment type="catalytic activity">
    <reaction evidence="13 15">
        <text>Couples ATP hydrolysis with the unwinding of duplex DNA by translocating in the 3'-5' direction.</text>
        <dbReference type="EC" id="5.6.2.4"/>
    </reaction>
</comment>
<comment type="cofactor">
    <cofactor evidence="15">
        <name>Mg(2+)</name>
        <dbReference type="ChEBI" id="CHEBI:18420"/>
    </cofactor>
    <text evidence="15">Binds 1 Mg(2+) ion per subunit.</text>
</comment>
<reference evidence="16 17" key="1">
    <citation type="journal article" date="2019" name="Emerg. Microbes Infect.">
        <title>Comprehensive subspecies identification of 175 nontuberculous mycobacteria species based on 7547 genomic profiles.</title>
        <authorList>
            <person name="Matsumoto Y."/>
            <person name="Kinjo T."/>
            <person name="Motooka D."/>
            <person name="Nabeya D."/>
            <person name="Jung N."/>
            <person name="Uechi K."/>
            <person name="Horii T."/>
            <person name="Iida T."/>
            <person name="Fujita J."/>
            <person name="Nakamura S."/>
        </authorList>
    </citation>
    <scope>NUCLEOTIDE SEQUENCE [LARGE SCALE GENOMIC DNA]</scope>
    <source>
        <strain evidence="16 17">JCM 14233</strain>
    </source>
</reference>
<dbReference type="InterPro" id="IPR014016">
    <property type="entry name" value="UvrD-like_ATP-bd"/>
</dbReference>